<keyword evidence="2" id="KW-1185">Reference proteome</keyword>
<dbReference type="EMBL" id="LAFY01000349">
    <property type="protein sequence ID" value="KJX99445.1"/>
    <property type="molecule type" value="Genomic_DNA"/>
</dbReference>
<evidence type="ECO:0000313" key="2">
    <source>
        <dbReference type="Proteomes" id="UP000033647"/>
    </source>
</evidence>
<evidence type="ECO:0000313" key="1">
    <source>
        <dbReference type="EMBL" id="KJX99445.1"/>
    </source>
</evidence>
<reference evidence="1 2" key="1">
    <citation type="submission" date="2015-03" db="EMBL/GenBank/DDBJ databases">
        <title>RNA-seq based gene annotation and comparative genomics of four Zymoseptoria species reveal species-specific pathogenicity related genes and transposable element activity.</title>
        <authorList>
            <person name="Grandaubert J."/>
            <person name="Bhattacharyya A."/>
            <person name="Stukenbrock E.H."/>
        </authorList>
    </citation>
    <scope>NUCLEOTIDE SEQUENCE [LARGE SCALE GENOMIC DNA]</scope>
    <source>
        <strain evidence="1 2">Zb18110</strain>
    </source>
</reference>
<protein>
    <submittedName>
        <fullName evidence="1">Uncharacterized protein</fullName>
    </submittedName>
</protein>
<dbReference type="AlphaFoldDB" id="A0A0F4GTD1"/>
<dbReference type="Proteomes" id="UP000033647">
    <property type="component" value="Unassembled WGS sequence"/>
</dbReference>
<comment type="caution">
    <text evidence="1">The sequence shown here is derived from an EMBL/GenBank/DDBJ whole genome shotgun (WGS) entry which is preliminary data.</text>
</comment>
<accession>A0A0F4GTD1</accession>
<sequence>MPTKTFTLLPIRGDSYELDMSANLVPLAFSHPTVAEQAVPVQATQSGELDVTKAMEEAALDAESRKMAVKIGMLDSASMHSSRREAIIEMQRAMSTESARTLANHISDSGTVLITT</sequence>
<dbReference type="OrthoDB" id="3799483at2759"/>
<gene>
    <name evidence="1" type="ORF">TI39_contig357g00030</name>
</gene>
<organism evidence="1 2">
    <name type="scientific">Zymoseptoria brevis</name>
    <dbReference type="NCBI Taxonomy" id="1047168"/>
    <lineage>
        <taxon>Eukaryota</taxon>
        <taxon>Fungi</taxon>
        <taxon>Dikarya</taxon>
        <taxon>Ascomycota</taxon>
        <taxon>Pezizomycotina</taxon>
        <taxon>Dothideomycetes</taxon>
        <taxon>Dothideomycetidae</taxon>
        <taxon>Mycosphaerellales</taxon>
        <taxon>Mycosphaerellaceae</taxon>
        <taxon>Zymoseptoria</taxon>
    </lineage>
</organism>
<proteinExistence type="predicted"/>
<name>A0A0F4GTD1_9PEZI</name>